<evidence type="ECO:0008006" key="4">
    <source>
        <dbReference type="Google" id="ProtNLM"/>
    </source>
</evidence>
<dbReference type="EMBL" id="PRFC01000344">
    <property type="protein sequence ID" value="PWU91198.1"/>
    <property type="molecule type" value="Genomic_DNA"/>
</dbReference>
<evidence type="ECO:0000313" key="2">
    <source>
        <dbReference type="EMBL" id="PWU91198.1"/>
    </source>
</evidence>
<dbReference type="OMA" id="APPLMTH"/>
<dbReference type="SUPFAM" id="SSF54160">
    <property type="entry name" value="Chromo domain-like"/>
    <property type="match status" value="1"/>
</dbReference>
<proteinExistence type="predicted"/>
<sequence>MRHGYVSGISGRRVNPDDGAVEYSVQWSGEDGVCDTWEPRCNLPASCAGPVSEVDAREETEALHRIASWAKRDGTFEDASDATPPAPDLTPPLHGIVVHSSSSSSNNNNNGAGDEGRSLMSLVALGERVLADATSHGLNPTKKKRLQGQNEHDPSCGPALLLEKCWREQHAVSFMHTCAISTCRTPAPQEFELGTCSDKCRDASSIEIYGIAPAALVRSGQVYDNAKNCDPLAGHAEAETLSGQFNLKSMPAHTTQSSVRGKQEQLVVRYFIMENNGENDQTLLTMPLCVFRRYYPQLLLDFLLRHALVMESS</sequence>
<dbReference type="Gene3D" id="2.40.50.40">
    <property type="match status" value="1"/>
</dbReference>
<reference evidence="2 3" key="1">
    <citation type="journal article" date="2018" name="Microb. Genom.">
        <title>Expanding an expanded genome: long-read sequencing of Trypanosoma cruzi.</title>
        <authorList>
            <person name="Berna L."/>
            <person name="Rodriguez M."/>
            <person name="Chiribao M.L."/>
            <person name="Parodi-Talice A."/>
            <person name="Pita S."/>
            <person name="Rijo G."/>
            <person name="Alvarez-Valin F."/>
            <person name="Robello C."/>
        </authorList>
    </citation>
    <scope>NUCLEOTIDE SEQUENCE [LARGE SCALE GENOMIC DNA]</scope>
    <source>
        <strain evidence="2 3">TCC</strain>
    </source>
</reference>
<evidence type="ECO:0000313" key="3">
    <source>
        <dbReference type="Proteomes" id="UP000246078"/>
    </source>
</evidence>
<dbReference type="OrthoDB" id="273092at2759"/>
<dbReference type="VEuPathDB" id="TriTrypDB:TcCLB.506605.139"/>
<feature type="compositionally biased region" description="Low complexity" evidence="1">
    <location>
        <begin position="100"/>
        <end position="110"/>
    </location>
</feature>
<dbReference type="VEuPathDB" id="TriTrypDB:TCDM_05894"/>
<dbReference type="VEuPathDB" id="TriTrypDB:TcYC6_0019190"/>
<dbReference type="VEuPathDB" id="TriTrypDB:TcCL_ESM03866"/>
<dbReference type="VEuPathDB" id="TriTrypDB:C4B63_25g291"/>
<accession>A0A2V2V7Z3</accession>
<dbReference type="VEuPathDB" id="TriTrypDB:TCSYLVIO_010355"/>
<dbReference type="VEuPathDB" id="TriTrypDB:TcBrA4_0134150"/>
<gene>
    <name evidence="2" type="ORF">C3747_344g28</name>
</gene>
<evidence type="ECO:0000256" key="1">
    <source>
        <dbReference type="SAM" id="MobiDB-lite"/>
    </source>
</evidence>
<feature type="region of interest" description="Disordered" evidence="1">
    <location>
        <begin position="75"/>
        <end position="116"/>
    </location>
</feature>
<dbReference type="VEuPathDB" id="TriTrypDB:TcG_03961"/>
<dbReference type="VEuPathDB" id="TriTrypDB:C3747_344g28"/>
<dbReference type="Proteomes" id="UP000246078">
    <property type="component" value="Unassembled WGS sequence"/>
</dbReference>
<dbReference type="VEuPathDB" id="TriTrypDB:Tc_MARK_7875"/>
<protein>
    <recommendedName>
        <fullName evidence="4">Chromo domain-containing protein</fullName>
    </recommendedName>
</protein>
<organism evidence="2 3">
    <name type="scientific">Trypanosoma cruzi</name>
    <dbReference type="NCBI Taxonomy" id="5693"/>
    <lineage>
        <taxon>Eukaryota</taxon>
        <taxon>Discoba</taxon>
        <taxon>Euglenozoa</taxon>
        <taxon>Kinetoplastea</taxon>
        <taxon>Metakinetoplastina</taxon>
        <taxon>Trypanosomatida</taxon>
        <taxon>Trypanosomatidae</taxon>
        <taxon>Trypanosoma</taxon>
        <taxon>Schizotrypanum</taxon>
    </lineage>
</organism>
<comment type="caution">
    <text evidence="2">The sequence shown here is derived from an EMBL/GenBank/DDBJ whole genome shotgun (WGS) entry which is preliminary data.</text>
</comment>
<name>A0A2V2V7Z3_TRYCR</name>
<dbReference type="InterPro" id="IPR016197">
    <property type="entry name" value="Chromo-like_dom_sf"/>
</dbReference>
<dbReference type="VEuPathDB" id="TriTrypDB:TcCLB.511239.130"/>
<dbReference type="VEuPathDB" id="TriTrypDB:BCY84_20347"/>
<dbReference type="AlphaFoldDB" id="A0A2V2V7Z3"/>
<dbReference type="VEuPathDB" id="TriTrypDB:ECC02_006548"/>
<feature type="region of interest" description="Disordered" evidence="1">
    <location>
        <begin position="133"/>
        <end position="152"/>
    </location>
</feature>